<protein>
    <submittedName>
        <fullName evidence="1">Uncharacterized protein</fullName>
    </submittedName>
</protein>
<comment type="caution">
    <text evidence="1">The sequence shown here is derived from an EMBL/GenBank/DDBJ whole genome shotgun (WGS) entry which is preliminary data.</text>
</comment>
<reference evidence="1 2" key="1">
    <citation type="submission" date="2011-06" db="EMBL/GenBank/DDBJ databases">
        <title>The draft genome of Thiorhodococcus drewsii AZ1.</title>
        <authorList>
            <consortium name="US DOE Joint Genome Institute (JGI-PGF)"/>
            <person name="Lucas S."/>
            <person name="Han J."/>
            <person name="Lapidus A."/>
            <person name="Cheng J.-F."/>
            <person name="Goodwin L."/>
            <person name="Pitluck S."/>
            <person name="Peters L."/>
            <person name="Land M.L."/>
            <person name="Hauser L."/>
            <person name="Vogl K."/>
            <person name="Liu Z."/>
            <person name="Imhoff J."/>
            <person name="Thiel V."/>
            <person name="Frigaard N.-U."/>
            <person name="Bryant D.A."/>
            <person name="Woyke T.J."/>
        </authorList>
    </citation>
    <scope>NUCLEOTIDE SEQUENCE [LARGE SCALE GENOMIC DNA]</scope>
    <source>
        <strain evidence="1 2">AZ1</strain>
    </source>
</reference>
<evidence type="ECO:0000313" key="2">
    <source>
        <dbReference type="Proteomes" id="UP000004200"/>
    </source>
</evidence>
<dbReference type="AlphaFoldDB" id="G2E8E7"/>
<dbReference type="Proteomes" id="UP000004200">
    <property type="component" value="Unassembled WGS sequence"/>
</dbReference>
<dbReference type="EMBL" id="AFWT01000077">
    <property type="protein sequence ID" value="EGV27632.1"/>
    <property type="molecule type" value="Genomic_DNA"/>
</dbReference>
<accession>G2E8E7</accession>
<gene>
    <name evidence="1" type="ORF">ThidrDRAFT_4561</name>
</gene>
<name>G2E8E7_9GAMM</name>
<proteinExistence type="predicted"/>
<dbReference type="STRING" id="765913.ThidrDRAFT_4561"/>
<keyword evidence="2" id="KW-1185">Reference proteome</keyword>
<evidence type="ECO:0000313" key="1">
    <source>
        <dbReference type="EMBL" id="EGV27632.1"/>
    </source>
</evidence>
<sequence length="128" mass="14742">MNMHCGLKPVVLEKLQAGLLAPHLEALSREFSERGYALATSNYALRLFAAIGTWLESSGHSHRILDLDEAVLGAFLAERYRRFKPRSEDHPMQAFLLACLRRTDVLMRIRSHQILIRMPRFGRRFVPI</sequence>
<organism evidence="1 2">
    <name type="scientific">Thiorhodococcus drewsii AZ1</name>
    <dbReference type="NCBI Taxonomy" id="765913"/>
    <lineage>
        <taxon>Bacteria</taxon>
        <taxon>Pseudomonadati</taxon>
        <taxon>Pseudomonadota</taxon>
        <taxon>Gammaproteobacteria</taxon>
        <taxon>Chromatiales</taxon>
        <taxon>Chromatiaceae</taxon>
        <taxon>Thiorhodococcus</taxon>
    </lineage>
</organism>